<evidence type="ECO:0000259" key="5">
    <source>
        <dbReference type="Pfam" id="PF22435"/>
    </source>
</evidence>
<dbReference type="InterPro" id="IPR051259">
    <property type="entry name" value="rRNA_Methyltransferase"/>
</dbReference>
<evidence type="ECO:0000259" key="4">
    <source>
        <dbReference type="Pfam" id="PF00588"/>
    </source>
</evidence>
<dbReference type="PANTHER" id="PTHR43191">
    <property type="entry name" value="RRNA METHYLTRANSFERASE 3"/>
    <property type="match status" value="1"/>
</dbReference>
<proteinExistence type="inferred from homology"/>
<dbReference type="Pfam" id="PF00588">
    <property type="entry name" value="SpoU_methylase"/>
    <property type="match status" value="1"/>
</dbReference>
<evidence type="ECO:0000256" key="1">
    <source>
        <dbReference type="ARBA" id="ARBA00007228"/>
    </source>
</evidence>
<name>A0ABT8KHK5_9BACT</name>
<comment type="caution">
    <text evidence="6">The sequence shown here is derived from an EMBL/GenBank/DDBJ whole genome shotgun (WGS) entry which is preliminary data.</text>
</comment>
<feature type="domain" description="MRM3-like substrate binding" evidence="5">
    <location>
        <begin position="5"/>
        <end position="87"/>
    </location>
</feature>
<evidence type="ECO:0000256" key="2">
    <source>
        <dbReference type="ARBA" id="ARBA00022603"/>
    </source>
</evidence>
<sequence>MISKKTIKFIKSLQIKKYRKQEQSFLVEGAKNVQELIMSDYEITLVLGTQSFLDNHQKLLDEANIEFVMVKDQELANIGSFKTNNAALAVARMHGNKKLEIKKNEFSLVLDGVRDPGNLGTIIRIADWYDIKNIICSSDSADVYNPKVIAATMGSFVRTNLYYTDLVAFINDYKDMSVYGAFLNGRNIHQEKFDAGGFIVVGNESKGINPQLEKCINMKLTIPRFGGAESLNVANATAIICDNIRRNH</sequence>
<dbReference type="InterPro" id="IPR029028">
    <property type="entry name" value="Alpha/beta_knot_MTases"/>
</dbReference>
<dbReference type="Proteomes" id="UP001172082">
    <property type="component" value="Unassembled WGS sequence"/>
</dbReference>
<organism evidence="6 7">
    <name type="scientific">Splendidivirga corallicola</name>
    <dbReference type="NCBI Taxonomy" id="3051826"/>
    <lineage>
        <taxon>Bacteria</taxon>
        <taxon>Pseudomonadati</taxon>
        <taxon>Bacteroidota</taxon>
        <taxon>Cytophagia</taxon>
        <taxon>Cytophagales</taxon>
        <taxon>Splendidivirgaceae</taxon>
        <taxon>Splendidivirga</taxon>
    </lineage>
</organism>
<protein>
    <submittedName>
        <fullName evidence="6">RNA methyltransferase</fullName>
    </submittedName>
</protein>
<evidence type="ECO:0000313" key="7">
    <source>
        <dbReference type="Proteomes" id="UP001172082"/>
    </source>
</evidence>
<keyword evidence="7" id="KW-1185">Reference proteome</keyword>
<dbReference type="SUPFAM" id="SSF75217">
    <property type="entry name" value="alpha/beta knot"/>
    <property type="match status" value="1"/>
</dbReference>
<keyword evidence="3" id="KW-0808">Transferase</keyword>
<dbReference type="RefSeq" id="WP_430303437.1">
    <property type="nucleotide sequence ID" value="NZ_JAUJEA010000001.1"/>
</dbReference>
<dbReference type="SUPFAM" id="SSF55315">
    <property type="entry name" value="L30e-like"/>
    <property type="match status" value="1"/>
</dbReference>
<dbReference type="InterPro" id="IPR029064">
    <property type="entry name" value="Ribosomal_eL30-like_sf"/>
</dbReference>
<dbReference type="EMBL" id="JAUJEA010000001">
    <property type="protein sequence ID" value="MDN5199724.1"/>
    <property type="molecule type" value="Genomic_DNA"/>
</dbReference>
<dbReference type="InterPro" id="IPR053888">
    <property type="entry name" value="MRM3-like_sub_bind"/>
</dbReference>
<dbReference type="Pfam" id="PF22435">
    <property type="entry name" value="MRM3-like_sub_bind"/>
    <property type="match status" value="1"/>
</dbReference>
<comment type="similarity">
    <text evidence="1">Belongs to the class IV-like SAM-binding methyltransferase superfamily. RNA methyltransferase TrmH family.</text>
</comment>
<dbReference type="CDD" id="cd18109">
    <property type="entry name" value="SpoU-like_RNA-MTase"/>
    <property type="match status" value="1"/>
</dbReference>
<dbReference type="GO" id="GO:0032259">
    <property type="term" value="P:methylation"/>
    <property type="evidence" value="ECO:0007669"/>
    <property type="project" value="UniProtKB-KW"/>
</dbReference>
<keyword evidence="2 6" id="KW-0489">Methyltransferase</keyword>
<dbReference type="GO" id="GO:0008168">
    <property type="term" value="F:methyltransferase activity"/>
    <property type="evidence" value="ECO:0007669"/>
    <property type="project" value="UniProtKB-KW"/>
</dbReference>
<evidence type="ECO:0000313" key="6">
    <source>
        <dbReference type="EMBL" id="MDN5199724.1"/>
    </source>
</evidence>
<dbReference type="PANTHER" id="PTHR43191:SF2">
    <property type="entry name" value="RRNA METHYLTRANSFERASE 3, MITOCHONDRIAL"/>
    <property type="match status" value="1"/>
</dbReference>
<evidence type="ECO:0000256" key="3">
    <source>
        <dbReference type="ARBA" id="ARBA00022679"/>
    </source>
</evidence>
<dbReference type="Gene3D" id="3.40.1280.10">
    <property type="match status" value="1"/>
</dbReference>
<accession>A0ABT8KHK5</accession>
<gene>
    <name evidence="6" type="ORF">QQ008_00080</name>
</gene>
<dbReference type="InterPro" id="IPR029026">
    <property type="entry name" value="tRNA_m1G_MTases_N"/>
</dbReference>
<feature type="domain" description="tRNA/rRNA methyltransferase SpoU type" evidence="4">
    <location>
        <begin position="106"/>
        <end position="241"/>
    </location>
</feature>
<dbReference type="Gene3D" id="3.30.1330.30">
    <property type="match status" value="1"/>
</dbReference>
<reference evidence="6" key="1">
    <citation type="submission" date="2023-06" db="EMBL/GenBank/DDBJ databases">
        <title>Genomic of Parafulvivirga corallium.</title>
        <authorList>
            <person name="Wang G."/>
        </authorList>
    </citation>
    <scope>NUCLEOTIDE SEQUENCE</scope>
    <source>
        <strain evidence="6">BMA10</strain>
    </source>
</reference>
<dbReference type="InterPro" id="IPR001537">
    <property type="entry name" value="SpoU_MeTrfase"/>
</dbReference>